<dbReference type="InterPro" id="IPR024747">
    <property type="entry name" value="Pyridox_Oxase-rel"/>
</dbReference>
<dbReference type="Pfam" id="PF12900">
    <property type="entry name" value="Pyridox_ox_2"/>
    <property type="match status" value="1"/>
</dbReference>
<evidence type="ECO:0000313" key="2">
    <source>
        <dbReference type="Proteomes" id="UP001168575"/>
    </source>
</evidence>
<dbReference type="PANTHER" id="PTHR34071">
    <property type="entry name" value="5-NITROIMIDAZOLE ANTIBIOTICS RESISTANCE PROTEIN, NIMA-FAMILY-RELATED PROTEIN-RELATED"/>
    <property type="match status" value="1"/>
</dbReference>
<dbReference type="SUPFAM" id="SSF50475">
    <property type="entry name" value="FMN-binding split barrel"/>
    <property type="match status" value="1"/>
</dbReference>
<dbReference type="InterPro" id="IPR012349">
    <property type="entry name" value="Split_barrel_FMN-bd"/>
</dbReference>
<dbReference type="PANTHER" id="PTHR34071:SF2">
    <property type="entry name" value="FLAVIN-NUCLEOTIDE-BINDING PROTEIN"/>
    <property type="match status" value="1"/>
</dbReference>
<comment type="caution">
    <text evidence="1">The sequence shown here is derived from an EMBL/GenBank/DDBJ whole genome shotgun (WGS) entry which is preliminary data.</text>
</comment>
<proteinExistence type="predicted"/>
<dbReference type="Gene3D" id="2.30.110.10">
    <property type="entry name" value="Electron Transport, Fmn-binding Protein, Chain A"/>
    <property type="match status" value="1"/>
</dbReference>
<name>A0AA43RGF2_9ACTN</name>
<feature type="non-terminal residue" evidence="1">
    <location>
        <position position="164"/>
    </location>
</feature>
<protein>
    <submittedName>
        <fullName evidence="1">Pyridoxamine 5'-phosphate oxidase family protein</fullName>
    </submittedName>
</protein>
<dbReference type="AlphaFoldDB" id="A0AA43RGF2"/>
<organism evidence="1 2">
    <name type="scientific">Phoenicibacter congonensis</name>
    <dbReference type="NCBI Taxonomy" id="1944646"/>
    <lineage>
        <taxon>Bacteria</taxon>
        <taxon>Bacillati</taxon>
        <taxon>Actinomycetota</taxon>
        <taxon>Coriobacteriia</taxon>
        <taxon>Eggerthellales</taxon>
        <taxon>Eggerthellaceae</taxon>
        <taxon>Phoenicibacter</taxon>
    </lineage>
</organism>
<keyword evidence="2" id="KW-1185">Reference proteome</keyword>
<dbReference type="EMBL" id="JAUMVS010000013">
    <property type="protein sequence ID" value="MDO4841359.1"/>
    <property type="molecule type" value="Genomic_DNA"/>
</dbReference>
<reference evidence="1" key="1">
    <citation type="submission" date="2023-07" db="EMBL/GenBank/DDBJ databases">
        <title>Between Cages and Wild: Unraveling the Impact of Captivity on Animal Microbiomes and Antimicrobial Resistance.</title>
        <authorList>
            <person name="Schmartz G.P."/>
            <person name="Rehner J."/>
            <person name="Schuff M.J."/>
            <person name="Becker S.L."/>
            <person name="Kravczyk M."/>
            <person name="Gurevich A."/>
            <person name="Francke R."/>
            <person name="Mueller R."/>
            <person name="Keller V."/>
            <person name="Keller A."/>
        </authorList>
    </citation>
    <scope>NUCLEOTIDE SEQUENCE</scope>
    <source>
        <strain evidence="1">S12M_St_49</strain>
    </source>
</reference>
<accession>A0AA43RGF2</accession>
<dbReference type="Proteomes" id="UP001168575">
    <property type="component" value="Unassembled WGS sequence"/>
</dbReference>
<gene>
    <name evidence="1" type="ORF">Q3982_01615</name>
</gene>
<sequence>MRRSEREVKEISEIKAIVDECKVLHLAMQDEEGLYIVPLNFGYSFDGDKFEFYCHSARKGRKIDAIANNAAVAFEMDCEHGLVEADKTCGYSYTFASIIGSGKAILLDGEEKKKALTLLMKHQTGKDFEFNDKQVAAVSAIKIEVEDLSAKAHRSQIYLRPQFT</sequence>
<evidence type="ECO:0000313" key="1">
    <source>
        <dbReference type="EMBL" id="MDO4841359.1"/>
    </source>
</evidence>